<evidence type="ECO:0000313" key="1">
    <source>
        <dbReference type="EMBL" id="CAG9317183.1"/>
    </source>
</evidence>
<dbReference type="Proteomes" id="UP001162131">
    <property type="component" value="Unassembled WGS sequence"/>
</dbReference>
<organism evidence="1 2">
    <name type="scientific">Blepharisma stoltei</name>
    <dbReference type="NCBI Taxonomy" id="1481888"/>
    <lineage>
        <taxon>Eukaryota</taxon>
        <taxon>Sar</taxon>
        <taxon>Alveolata</taxon>
        <taxon>Ciliophora</taxon>
        <taxon>Postciliodesmatophora</taxon>
        <taxon>Heterotrichea</taxon>
        <taxon>Heterotrichida</taxon>
        <taxon>Blepharismidae</taxon>
        <taxon>Blepharisma</taxon>
    </lineage>
</organism>
<dbReference type="EMBL" id="CAJZBQ010000018">
    <property type="protein sequence ID" value="CAG9317183.1"/>
    <property type="molecule type" value="Genomic_DNA"/>
</dbReference>
<reference evidence="1" key="1">
    <citation type="submission" date="2021-09" db="EMBL/GenBank/DDBJ databases">
        <authorList>
            <consortium name="AG Swart"/>
            <person name="Singh M."/>
            <person name="Singh A."/>
            <person name="Seah K."/>
            <person name="Emmerich C."/>
        </authorList>
    </citation>
    <scope>NUCLEOTIDE SEQUENCE</scope>
    <source>
        <strain evidence="1">ATCC30299</strain>
    </source>
</reference>
<sequence>MQRDIWAMNELEAGTYLVYIQMDWIQDLTEDYGFSVYSEYPIKLEDVTFQEQNFLYDVYTWNLAKQTVDPNLLSINNFTLNNTQNQLILFNFLWTTPFSYPSI</sequence>
<comment type="caution">
    <text evidence="1">The sequence shown here is derived from an EMBL/GenBank/DDBJ whole genome shotgun (WGS) entry which is preliminary data.</text>
</comment>
<evidence type="ECO:0000313" key="2">
    <source>
        <dbReference type="Proteomes" id="UP001162131"/>
    </source>
</evidence>
<protein>
    <submittedName>
        <fullName evidence="1">Uncharacterized protein</fullName>
    </submittedName>
</protein>
<accession>A0AAU9IVH2</accession>
<keyword evidence="2" id="KW-1185">Reference proteome</keyword>
<proteinExistence type="predicted"/>
<dbReference type="AlphaFoldDB" id="A0AAU9IVH2"/>
<gene>
    <name evidence="1" type="ORF">BSTOLATCC_MIC18437</name>
</gene>
<name>A0AAU9IVH2_9CILI</name>